<accession>A0A8T1VBZ1</accession>
<name>A0A8T1VBZ1_9STRA</name>
<reference evidence="1" key="1">
    <citation type="submission" date="2021-02" db="EMBL/GenBank/DDBJ databases">
        <authorList>
            <person name="Palmer J.M."/>
        </authorList>
    </citation>
    <scope>NUCLEOTIDE SEQUENCE</scope>
    <source>
        <strain evidence="1">SCRP734</strain>
    </source>
</reference>
<evidence type="ECO:0000313" key="2">
    <source>
        <dbReference type="Proteomes" id="UP000694044"/>
    </source>
</evidence>
<keyword evidence="2" id="KW-1185">Reference proteome</keyword>
<proteinExistence type="predicted"/>
<evidence type="ECO:0000313" key="1">
    <source>
        <dbReference type="EMBL" id="KAG7378565.1"/>
    </source>
</evidence>
<dbReference type="EMBL" id="JAGDFM010000413">
    <property type="protein sequence ID" value="KAG7378565.1"/>
    <property type="molecule type" value="Genomic_DNA"/>
</dbReference>
<organism evidence="1 2">
    <name type="scientific">Phytophthora pseudosyringae</name>
    <dbReference type="NCBI Taxonomy" id="221518"/>
    <lineage>
        <taxon>Eukaryota</taxon>
        <taxon>Sar</taxon>
        <taxon>Stramenopiles</taxon>
        <taxon>Oomycota</taxon>
        <taxon>Peronosporomycetes</taxon>
        <taxon>Peronosporales</taxon>
        <taxon>Peronosporaceae</taxon>
        <taxon>Phytophthora</taxon>
    </lineage>
</organism>
<dbReference type="OrthoDB" id="72231at2759"/>
<protein>
    <submittedName>
        <fullName evidence="1">Uncharacterized protein</fullName>
    </submittedName>
</protein>
<dbReference type="AlphaFoldDB" id="A0A8T1VBZ1"/>
<comment type="caution">
    <text evidence="1">The sequence shown here is derived from an EMBL/GenBank/DDBJ whole genome shotgun (WGS) entry which is preliminary data.</text>
</comment>
<dbReference type="Proteomes" id="UP000694044">
    <property type="component" value="Unassembled WGS sequence"/>
</dbReference>
<sequence length="317" mass="34145">MPTTGTLTIKVHRIEAAFGEDEYAGKKLAVRFAVGKAQHTTSFKQHDALLDELVKLTVSGATADAKLAIELLQEKGKKPIVSTHKSLAEFQNNPRNRKMTFTFGAKAAPSTALLSYSADWQSSETTLATYETHRPWFMRAAYYYDTTKNVYKYTTSFRVVAPFARFGESTANTVVEKVSGKSLHEIDEAWVGPGLNALDDRVDATISSVAETLYTGQQFALKKKDEAVGAASTVVKKTGERVSGAVGATVHTATNVKDYTTEKVVTATSAVYGSVASVADYTKTQVVHASSSTYGTVKGVTFTALSYVPVIGPKIAV</sequence>
<gene>
    <name evidence="1" type="ORF">PHYPSEUDO_009930</name>
</gene>